<evidence type="ECO:0000259" key="7">
    <source>
        <dbReference type="PROSITE" id="PS50035"/>
    </source>
</evidence>
<evidence type="ECO:0000256" key="2">
    <source>
        <dbReference type="ARBA" id="ARBA00022801"/>
    </source>
</evidence>
<dbReference type="EMBL" id="JAJTJA010000001">
    <property type="protein sequence ID" value="KAH8705945.1"/>
    <property type="molecule type" value="Genomic_DNA"/>
</dbReference>
<dbReference type="PANTHER" id="PTHR18896">
    <property type="entry name" value="PHOSPHOLIPASE D"/>
    <property type="match status" value="1"/>
</dbReference>
<dbReference type="EC" id="3.1.4.4" evidence="5"/>
<dbReference type="GO" id="GO:0009395">
    <property type="term" value="P:phospholipid catabolic process"/>
    <property type="evidence" value="ECO:0007669"/>
    <property type="project" value="TreeGrafter"/>
</dbReference>
<feature type="domain" description="PLD phosphodiesterase" evidence="7">
    <location>
        <begin position="622"/>
        <end position="649"/>
    </location>
</feature>
<comment type="similarity">
    <text evidence="5">Belongs to the phospholipase D family.</text>
</comment>
<dbReference type="PANTHER" id="PTHR18896:SF128">
    <property type="entry name" value="PHOSPHOLIPASE"/>
    <property type="match status" value="1"/>
</dbReference>
<proteinExistence type="inferred from homology"/>
<dbReference type="InterPro" id="IPR025202">
    <property type="entry name" value="PLD-like_dom"/>
</dbReference>
<name>A0AAD4L3J0_9EURO</name>
<protein>
    <recommendedName>
        <fullName evidence="5">Phospholipase</fullName>
        <ecNumber evidence="5">3.1.4.4</ecNumber>
    </recommendedName>
</protein>
<dbReference type="PIRSF" id="PIRSF009376">
    <property type="entry name" value="Phospholipase_D_euk"/>
    <property type="match status" value="1"/>
</dbReference>
<keyword evidence="9" id="KW-1185">Reference proteome</keyword>
<evidence type="ECO:0000256" key="3">
    <source>
        <dbReference type="ARBA" id="ARBA00022963"/>
    </source>
</evidence>
<organism evidence="8 9">
    <name type="scientific">Talaromyces proteolyticus</name>
    <dbReference type="NCBI Taxonomy" id="1131652"/>
    <lineage>
        <taxon>Eukaryota</taxon>
        <taxon>Fungi</taxon>
        <taxon>Dikarya</taxon>
        <taxon>Ascomycota</taxon>
        <taxon>Pezizomycotina</taxon>
        <taxon>Eurotiomycetes</taxon>
        <taxon>Eurotiomycetidae</taxon>
        <taxon>Eurotiales</taxon>
        <taxon>Trichocomaceae</taxon>
        <taxon>Talaromyces</taxon>
        <taxon>Talaromyces sect. Bacilispori</taxon>
    </lineage>
</organism>
<dbReference type="SUPFAM" id="SSF56024">
    <property type="entry name" value="Phospholipase D/nuclease"/>
    <property type="match status" value="2"/>
</dbReference>
<dbReference type="RefSeq" id="XP_046078566.1">
    <property type="nucleotide sequence ID" value="XM_046210415.1"/>
</dbReference>
<dbReference type="Pfam" id="PF13091">
    <property type="entry name" value="PLDc_2"/>
    <property type="match status" value="1"/>
</dbReference>
<feature type="domain" description="PLD phosphodiesterase" evidence="7">
    <location>
        <begin position="192"/>
        <end position="219"/>
    </location>
</feature>
<feature type="region of interest" description="Disordered" evidence="6">
    <location>
        <begin position="529"/>
        <end position="583"/>
    </location>
</feature>
<feature type="compositionally biased region" description="Basic and acidic residues" evidence="6">
    <location>
        <begin position="540"/>
        <end position="583"/>
    </location>
</feature>
<dbReference type="InterPro" id="IPR016555">
    <property type="entry name" value="PLipase_D_euk"/>
</dbReference>
<dbReference type="GO" id="GO:0004630">
    <property type="term" value="F:phospholipase D activity"/>
    <property type="evidence" value="ECO:0007669"/>
    <property type="project" value="UniProtKB-UniRule"/>
</dbReference>
<keyword evidence="4" id="KW-0443">Lipid metabolism</keyword>
<dbReference type="SMART" id="SM00155">
    <property type="entry name" value="PLDc"/>
    <property type="match status" value="2"/>
</dbReference>
<keyword evidence="1" id="KW-0677">Repeat</keyword>
<dbReference type="PROSITE" id="PS50035">
    <property type="entry name" value="PLD"/>
    <property type="match status" value="2"/>
</dbReference>
<dbReference type="GO" id="GO:0035556">
    <property type="term" value="P:intracellular signal transduction"/>
    <property type="evidence" value="ECO:0007669"/>
    <property type="project" value="InterPro"/>
</dbReference>
<evidence type="ECO:0000256" key="5">
    <source>
        <dbReference type="PIRNR" id="PIRNR009376"/>
    </source>
</evidence>
<dbReference type="Gene3D" id="3.30.870.10">
    <property type="entry name" value="Endonuclease Chain A"/>
    <property type="match status" value="3"/>
</dbReference>
<dbReference type="InterPro" id="IPR015679">
    <property type="entry name" value="PLipase_D_fam"/>
</dbReference>
<dbReference type="GeneID" id="70240702"/>
<dbReference type="Proteomes" id="UP001201262">
    <property type="component" value="Unassembled WGS sequence"/>
</dbReference>
<keyword evidence="2 5" id="KW-0378">Hydrolase</keyword>
<accession>A0AAD4L3J0</accession>
<evidence type="ECO:0000256" key="4">
    <source>
        <dbReference type="ARBA" id="ARBA00023098"/>
    </source>
</evidence>
<evidence type="ECO:0000256" key="1">
    <source>
        <dbReference type="ARBA" id="ARBA00022737"/>
    </source>
</evidence>
<feature type="region of interest" description="Disordered" evidence="6">
    <location>
        <begin position="34"/>
        <end position="53"/>
    </location>
</feature>
<dbReference type="AlphaFoldDB" id="A0AAD4L3J0"/>
<evidence type="ECO:0000313" key="8">
    <source>
        <dbReference type="EMBL" id="KAH8705945.1"/>
    </source>
</evidence>
<reference evidence="8" key="1">
    <citation type="submission" date="2021-12" db="EMBL/GenBank/DDBJ databases">
        <title>Convergent genome expansion in fungi linked to evolution of root-endophyte symbiosis.</title>
        <authorList>
            <consortium name="DOE Joint Genome Institute"/>
            <person name="Ke Y.-H."/>
            <person name="Bonito G."/>
            <person name="Liao H.-L."/>
            <person name="Looney B."/>
            <person name="Rojas-Flechas A."/>
            <person name="Nash J."/>
            <person name="Hameed K."/>
            <person name="Schadt C."/>
            <person name="Martin F."/>
            <person name="Crous P.W."/>
            <person name="Miettinen O."/>
            <person name="Magnuson J.K."/>
            <person name="Labbe J."/>
            <person name="Jacobson D."/>
            <person name="Doktycz M.J."/>
            <person name="Veneault-Fourrey C."/>
            <person name="Kuo A."/>
            <person name="Mondo S."/>
            <person name="Calhoun S."/>
            <person name="Riley R."/>
            <person name="Ohm R."/>
            <person name="LaButti K."/>
            <person name="Andreopoulos B."/>
            <person name="Pangilinan J."/>
            <person name="Nolan M."/>
            <person name="Tritt A."/>
            <person name="Clum A."/>
            <person name="Lipzen A."/>
            <person name="Daum C."/>
            <person name="Barry K."/>
            <person name="Grigoriev I.V."/>
            <person name="Vilgalys R."/>
        </authorList>
    </citation>
    <scope>NUCLEOTIDE SEQUENCE</scope>
    <source>
        <strain evidence="8">PMI_201</strain>
    </source>
</reference>
<gene>
    <name evidence="8" type="ORF">BGW36DRAFT_286417</name>
</gene>
<feature type="compositionally biased region" description="Basic and acidic residues" evidence="6">
    <location>
        <begin position="38"/>
        <end position="53"/>
    </location>
</feature>
<dbReference type="CDD" id="cd09138">
    <property type="entry name" value="PLDc_vPLD1_2_yPLD_like_1"/>
    <property type="match status" value="1"/>
</dbReference>
<keyword evidence="3 5" id="KW-0442">Lipid degradation</keyword>
<sequence>MDHLKEKFHNANLHDVKVKATHLKNKVGKLENLFNPNHRHDEAHEQETDRKRTAISESHRFGSFAPERDRNCVKWYVDASDYFWAVSEALDRAQETIYIADWWLSPELFMRRPPYFNQEWRLDQILKRRAEAGVKIYVIVYKEVEQAITCNSAHTKHALRDLCPEGTKGAGNIHVLRHPDHNMFENMGDMTFYWAHHEKFIVIDYAMAFIGGIDLCFGRWDNHQHPLADVHPAGVQNEIFPGQDFNNNRIMDFQSVADWQNNELNKTDYGRMPWHDVAMGLIGDCVYDIAEHFVLRWNCVKRDKYKRNDKVDWLVLEGRTGDDESLVGVQRPKYPCGEYIQHPLTPLSTKPRGDQGTVHAQIVRSSGDWSSGILTEHSIQNAYSEIIRNAQYYVYIENQFFVTATGDKQNPVENTIGRAIVDAVVRAGKEGRKFRVIIIIPAIPGFAGDLRQNAAAGTRAIMDYQYKSILRGENSIFGQIKAQGVDPTAEHIFFFNLRSYDRINKTEKLVEQEEKSGVRYQDIQRAEAEEIMSESVHPSIGKEGDKKEKDYSNESSDPAKVEKRVDQLRRFEEQRESTYDGDMKVKSRDSIARDAMLNEPKVSEEKWESADPEKEKENFIQEELYVHGKICIVDDRIVICGSANINDRSQLGDRDSELAIVLEDTDMIDSTMNGQPYRAARLATNLRRHLWREHLGLLLPQEFDATHNPNAQPPGDCPNNDEESPEHEVVRDPLDEELWETWKKQATNNTDVFRFLFRADPDDNIKTFEQYDEFAPRKTVKQGHLHDPFLPVSLVRESLDKIKGHLVWMPMDFLKDAEMAEPGLSVNQITVVSSSFT</sequence>
<dbReference type="Pfam" id="PF00614">
    <property type="entry name" value="PLDc"/>
    <property type="match status" value="1"/>
</dbReference>
<comment type="catalytic activity">
    <reaction evidence="5">
        <text>a 1,2-diacyl-sn-glycero-3-phosphocholine + H2O = a 1,2-diacyl-sn-glycero-3-phosphate + choline + H(+)</text>
        <dbReference type="Rhea" id="RHEA:14445"/>
        <dbReference type="ChEBI" id="CHEBI:15354"/>
        <dbReference type="ChEBI" id="CHEBI:15377"/>
        <dbReference type="ChEBI" id="CHEBI:15378"/>
        <dbReference type="ChEBI" id="CHEBI:57643"/>
        <dbReference type="ChEBI" id="CHEBI:58608"/>
        <dbReference type="EC" id="3.1.4.4"/>
    </reaction>
</comment>
<dbReference type="InterPro" id="IPR001736">
    <property type="entry name" value="PLipase_D/transphosphatidylase"/>
</dbReference>
<dbReference type="CDD" id="cd09141">
    <property type="entry name" value="PLDc_vPLD1_2_yPLD_like_2"/>
    <property type="match status" value="1"/>
</dbReference>
<dbReference type="GO" id="GO:0006654">
    <property type="term" value="P:phosphatidic acid biosynthetic process"/>
    <property type="evidence" value="ECO:0007669"/>
    <property type="project" value="InterPro"/>
</dbReference>
<evidence type="ECO:0000256" key="6">
    <source>
        <dbReference type="SAM" id="MobiDB-lite"/>
    </source>
</evidence>
<evidence type="ECO:0000313" key="9">
    <source>
        <dbReference type="Proteomes" id="UP001201262"/>
    </source>
</evidence>
<feature type="region of interest" description="Disordered" evidence="6">
    <location>
        <begin position="704"/>
        <end position="730"/>
    </location>
</feature>
<comment type="caution">
    <text evidence="8">The sequence shown here is derived from an EMBL/GenBank/DDBJ whole genome shotgun (WGS) entry which is preliminary data.</text>
</comment>